<organism evidence="1 2">
    <name type="scientific">Genlisea aurea</name>
    <dbReference type="NCBI Taxonomy" id="192259"/>
    <lineage>
        <taxon>Eukaryota</taxon>
        <taxon>Viridiplantae</taxon>
        <taxon>Streptophyta</taxon>
        <taxon>Embryophyta</taxon>
        <taxon>Tracheophyta</taxon>
        <taxon>Spermatophyta</taxon>
        <taxon>Magnoliopsida</taxon>
        <taxon>eudicotyledons</taxon>
        <taxon>Gunneridae</taxon>
        <taxon>Pentapetalae</taxon>
        <taxon>asterids</taxon>
        <taxon>lamiids</taxon>
        <taxon>Lamiales</taxon>
        <taxon>Lentibulariaceae</taxon>
        <taxon>Genlisea</taxon>
    </lineage>
</organism>
<name>S8CDE1_9LAMI</name>
<keyword evidence="2" id="KW-1185">Reference proteome</keyword>
<dbReference type="EMBL" id="AUSU01006116">
    <property type="protein sequence ID" value="EPS62476.1"/>
    <property type="molecule type" value="Genomic_DNA"/>
</dbReference>
<evidence type="ECO:0000313" key="1">
    <source>
        <dbReference type="EMBL" id="EPS62476.1"/>
    </source>
</evidence>
<dbReference type="AlphaFoldDB" id="S8CDE1"/>
<reference evidence="1 2" key="1">
    <citation type="journal article" date="2013" name="BMC Genomics">
        <title>The miniature genome of a carnivorous plant Genlisea aurea contains a low number of genes and short non-coding sequences.</title>
        <authorList>
            <person name="Leushkin E.V."/>
            <person name="Sutormin R.A."/>
            <person name="Nabieva E.R."/>
            <person name="Penin A.A."/>
            <person name="Kondrashov A.S."/>
            <person name="Logacheva M.D."/>
        </authorList>
    </citation>
    <scope>NUCLEOTIDE SEQUENCE [LARGE SCALE GENOMIC DNA]</scope>
</reference>
<accession>S8CDE1</accession>
<gene>
    <name evidence="1" type="ORF">M569_12314</name>
</gene>
<comment type="caution">
    <text evidence="1">The sequence shown here is derived from an EMBL/GenBank/DDBJ whole genome shotgun (WGS) entry which is preliminary data.</text>
</comment>
<sequence length="60" mass="6615">MWRSVFRESLSGKVVLIAGASSGMGEQGGRMLCGMWPRKCYVNDAAIWSLDQLRVNLNAP</sequence>
<proteinExistence type="predicted"/>
<protein>
    <submittedName>
        <fullName evidence="1">Uncharacterized protein</fullName>
    </submittedName>
</protein>
<evidence type="ECO:0000313" key="2">
    <source>
        <dbReference type="Proteomes" id="UP000015453"/>
    </source>
</evidence>
<dbReference type="Proteomes" id="UP000015453">
    <property type="component" value="Unassembled WGS sequence"/>
</dbReference>